<organism evidence="4">
    <name type="scientific">Hexamita inflata</name>
    <dbReference type="NCBI Taxonomy" id="28002"/>
    <lineage>
        <taxon>Eukaryota</taxon>
        <taxon>Metamonada</taxon>
        <taxon>Diplomonadida</taxon>
        <taxon>Hexamitidae</taxon>
        <taxon>Hexamitinae</taxon>
        <taxon>Hexamita</taxon>
    </lineage>
</organism>
<keyword evidence="3" id="KW-0812">Transmembrane</keyword>
<reference evidence="4" key="1">
    <citation type="submission" date="2023-06" db="EMBL/GenBank/DDBJ databases">
        <authorList>
            <person name="Kurt Z."/>
        </authorList>
    </citation>
    <scope>NUCLEOTIDE SEQUENCE</scope>
</reference>
<protein>
    <submittedName>
        <fullName evidence="4">Uncharacterized protein</fullName>
    </submittedName>
</protein>
<dbReference type="EMBL" id="CATOUU010000851">
    <property type="protein sequence ID" value="CAI9954764.1"/>
    <property type="molecule type" value="Genomic_DNA"/>
</dbReference>
<keyword evidence="1" id="KW-0175">Coiled coil</keyword>
<feature type="transmembrane region" description="Helical" evidence="3">
    <location>
        <begin position="2020"/>
        <end position="2041"/>
    </location>
</feature>
<proteinExistence type="predicted"/>
<feature type="coiled-coil region" evidence="1">
    <location>
        <begin position="319"/>
        <end position="361"/>
    </location>
</feature>
<evidence type="ECO:0000256" key="2">
    <source>
        <dbReference type="SAM" id="MobiDB-lite"/>
    </source>
</evidence>
<evidence type="ECO:0000256" key="1">
    <source>
        <dbReference type="SAM" id="Coils"/>
    </source>
</evidence>
<accession>A0AA86UFY7</accession>
<keyword evidence="3" id="KW-0472">Membrane</keyword>
<evidence type="ECO:0000256" key="3">
    <source>
        <dbReference type="SAM" id="Phobius"/>
    </source>
</evidence>
<evidence type="ECO:0000313" key="7">
    <source>
        <dbReference type="EMBL" id="CAL6055340.1"/>
    </source>
</evidence>
<evidence type="ECO:0000313" key="4">
    <source>
        <dbReference type="EMBL" id="CAI9954309.1"/>
    </source>
</evidence>
<feature type="compositionally biased region" description="Polar residues" evidence="2">
    <location>
        <begin position="1953"/>
        <end position="1967"/>
    </location>
</feature>
<keyword evidence="8" id="KW-1185">Reference proteome</keyword>
<dbReference type="Proteomes" id="UP001642409">
    <property type="component" value="Unassembled WGS sequence"/>
</dbReference>
<sequence>MSTIMEALQVLQQTTHTTKTSEMVDLINLIEFNVSQSDKKTIKQSRINTPQILNKLLAWYTKQYQTQCNRESFQQAEFCSKYDQIIFAFARLLVTIVRCGYQQPLFSVSTQLIELLENYPTKLSAPCFHFLFTFLTRLTSDEQILQNLSTHLMTFLLCASNCLLVSAQQKINFTIASTTVFIRTLLMQISFGQSKHNFLPLNGSQMCEWSDQQDVDRHYFGIISRLQPTPVNKQFKVQPQMFPFDNAESALQKQGQSLKDSTEQLIQSFQLIYAATIILRNSHKHACVDVLVTIFQVIQKSCIRLLRFSIMPAGMLPFITQVKAAKNALDEHIQQQKDQEKKKKDEKLKFLEKQYSTALAKLPSLRFIQKIREQIYGVSSQLQNIGFRILVLLNTKQVPIQFGQAIGELMQSVNNSMLIGQLALDLAKENEYQGLICKYLQGKSLLSELNIESISETELTVADQVTLKQFCLKFVLSEIDVIKNQFDKVKLFEDSNKKVETIQTKKNINQLIQTKLVDDSIVSPNELFQSLYGQIDSQIIQLLNQNLDLYYVQFDAEVQMQTQLFKFEQNFVQVRKILQQSQAKYHCLIQHSDNMLFNYMFVTLYQLEKDDQQAIVHLAQLIVTCFHSFGTPQYNLTQVFQLLMILIMRNNNAGLSSFDVFDQFYSACGIILQPLLSGFIFDYRASILPNNAGSISTSAITYQTCNSQDYTSVQVGEQCVNSYLLQQQIQVDDKTIVIGQMQNNHDCIRYEPKIIQSGIYQVICLISQMLDMQYTNFPQQFTNNLYNVADVSKYSDILNKMIINIIKTIIPQFQNLDQAILNNMNDLLLELVQKLSIMSPISSCVLILGLNKCSGLLLRIQEQLLGQVVQFIVDAPQNTDHITAFTLCCMQSRITDPVYLQMLTQRVIYTDMCFMPYRILVRYLFNDYTFNQKHESKIQLLYDSSDYNMTVHKFAENFSTLSQSDRTLHIVAKLISLLFEYDQNTDLQQQAVYKLIVDYIFDEQYGLLSSIQKFDSTITYTTTNDLHYDTRSQLLINLAGVCNNPTDSNQLINFVNYYLIHLARLFPLSLKVAVGKFLEATFVSSQQRCKELFYKYLMLNSIHFVNAELFSYCFAHLSNNQKNAEFVEFMVQNLELFQDRIDCNLLLSSFDLKSYQIQINVCKYLKSRNYYLDSLIVSKVLKKNCASYYDGLVRRNALLRVLYDFDYITYEGLLPLMHQATKVNLITPCYYVQNLASLAIQENQMHQCPLSNILKPQVYAFGMQLPLLQINTEELKVVHSFGVIDGDKDSNYYSSLNIKYFNDVRTINNQVTILAADLFMKRKCLKFDFICNLQQVSQLQMLLGDEVVQHLPQVKIQEAVQYLQQDLNQFSQMQKVLAPRFSSSVTRVFLNQQNSNINIGSYSAIQDYLPPQQDNAYIQFDRGFELFNIMQMSQLQKSEQKQEEQKLVDAQHHTQTLNWASPECVFSSYAIHLALQTIYADMKQNKLQYQADDQQLNNLIEPVLTIIEQFSLNYIMRAETDLYRFFELIPLTSLEVLYLSVKIIESFCILFGNKYKKESKFSLLENIYTKIATALVNLIQIDDVQFELLSYDGHIVKFYYNQKYNKPLQGAALQKQKVIKSVGLRLACKFAQFGFGSSTQRVVLKHTSSLFKLEYPLILQMVFYSISAQEPIEFVSEKLSILKQENHIDMINKYAQYVLANVELKNDLVVQAIQFYTRVFDSKLDFVYTDPVFASIVQEMVKVEPKSGLLALTPYLTNIDKRNILEHHKTMVSFVSEQKHALQALPGFEAMNQQLMKLMLACPDQQQNFDIKSQKIDDALIILKQQIEQNILISTEDLTYIINNLAETQLTISDIASMFTTFTDTNVQAVHSILSNIQYTSRTQVKQLVYTSLIFGIHNFQDIFAQVPFTTKQEQINQFEAATFEANFDDVQFDNFGNEDFQPFDQNGFDEFQGQNDEQPQNDTFEPQNENFEAFQGQDNTFGEFKAENEVQFDNVQFAEAPIIVVTGINANLIIECLDLILPLLTAIPVVAAEIFAGYLLNVNADMFQYAQTYLQLFQITEQQAQQLIINILSKLEHFDDWFYEAHMQMMHQIIQIMPHITNTLNTTQEQVDTLKRCQRGQYQKIQEDEIGLKFSFLKK</sequence>
<reference evidence="6 8" key="2">
    <citation type="submission" date="2024-07" db="EMBL/GenBank/DDBJ databases">
        <authorList>
            <person name="Akdeniz Z."/>
        </authorList>
    </citation>
    <scope>NUCLEOTIDE SEQUENCE [LARGE SCALE GENOMIC DNA]</scope>
</reference>
<feature type="region of interest" description="Disordered" evidence="2">
    <location>
        <begin position="1947"/>
        <end position="1967"/>
    </location>
</feature>
<comment type="caution">
    <text evidence="4">The sequence shown here is derived from an EMBL/GenBank/DDBJ whole genome shotgun (WGS) entry which is preliminary data.</text>
</comment>
<dbReference type="EMBL" id="CAXDID020000178">
    <property type="protein sequence ID" value="CAL6049181.1"/>
    <property type="molecule type" value="Genomic_DNA"/>
</dbReference>
<dbReference type="EMBL" id="CATOUU010000848">
    <property type="protein sequence ID" value="CAI9954309.1"/>
    <property type="molecule type" value="Genomic_DNA"/>
</dbReference>
<evidence type="ECO:0000313" key="6">
    <source>
        <dbReference type="EMBL" id="CAL6049181.1"/>
    </source>
</evidence>
<keyword evidence="3" id="KW-1133">Transmembrane helix</keyword>
<evidence type="ECO:0000313" key="5">
    <source>
        <dbReference type="EMBL" id="CAI9954764.1"/>
    </source>
</evidence>
<name>A0AA86UFY7_9EUKA</name>
<gene>
    <name evidence="4" type="ORF">HINF_LOCUS41954</name>
    <name evidence="5" type="ORF">HINF_LOCUS42409</name>
    <name evidence="6" type="ORF">HINF_LOCUS43046</name>
    <name evidence="7" type="ORF">HINF_LOCUS46495</name>
</gene>
<dbReference type="EMBL" id="CAXDID020000206">
    <property type="protein sequence ID" value="CAL6055340.1"/>
    <property type="molecule type" value="Genomic_DNA"/>
</dbReference>
<evidence type="ECO:0000313" key="8">
    <source>
        <dbReference type="Proteomes" id="UP001642409"/>
    </source>
</evidence>